<dbReference type="Proteomes" id="UP000184375">
    <property type="component" value="Unassembled WGS sequence"/>
</dbReference>
<dbReference type="EMBL" id="FRCR01000013">
    <property type="protein sequence ID" value="SHM79925.1"/>
    <property type="molecule type" value="Genomic_DNA"/>
</dbReference>
<dbReference type="Gene3D" id="2.160.10.10">
    <property type="entry name" value="Hexapeptide repeat proteins"/>
    <property type="match status" value="1"/>
</dbReference>
<dbReference type="PANTHER" id="PTHR43300:SF11">
    <property type="entry name" value="ACETYLTRANSFERASE RV3034C-RELATED"/>
    <property type="match status" value="1"/>
</dbReference>
<keyword evidence="1 3" id="KW-0808">Transferase</keyword>
<dbReference type="SUPFAM" id="SSF51161">
    <property type="entry name" value="Trimeric LpxA-like enzymes"/>
    <property type="match status" value="1"/>
</dbReference>
<protein>
    <submittedName>
        <fullName evidence="3">Transferase hexapeptide (Six repeat-containing protein)</fullName>
    </submittedName>
</protein>
<accession>A0A1M7LPA4</accession>
<gene>
    <name evidence="3" type="ORF">SAMN05660826_01983</name>
</gene>
<keyword evidence="4" id="KW-1185">Reference proteome</keyword>
<dbReference type="GO" id="GO:0016740">
    <property type="term" value="F:transferase activity"/>
    <property type="evidence" value="ECO:0007669"/>
    <property type="project" value="UniProtKB-KW"/>
</dbReference>
<dbReference type="Pfam" id="PF00132">
    <property type="entry name" value="Hexapep"/>
    <property type="match status" value="1"/>
</dbReference>
<organism evidence="3 4">
    <name type="scientific">Caldanaerovirga acetigignens</name>
    <dbReference type="NCBI Taxonomy" id="447595"/>
    <lineage>
        <taxon>Bacteria</taxon>
        <taxon>Bacillati</taxon>
        <taxon>Bacillota</taxon>
        <taxon>Clostridia</taxon>
        <taxon>Thermosediminibacterales</taxon>
        <taxon>Thermosediminibacteraceae</taxon>
        <taxon>Caldanaerovirga</taxon>
    </lineage>
</organism>
<dbReference type="PANTHER" id="PTHR43300">
    <property type="entry name" value="ACETYLTRANSFERASE"/>
    <property type="match status" value="1"/>
</dbReference>
<dbReference type="InterPro" id="IPR050179">
    <property type="entry name" value="Trans_hexapeptide_repeat"/>
</dbReference>
<evidence type="ECO:0000313" key="3">
    <source>
        <dbReference type="EMBL" id="SHM79925.1"/>
    </source>
</evidence>
<proteinExistence type="predicted"/>
<dbReference type="InterPro" id="IPR018357">
    <property type="entry name" value="Hexapep_transf_CS"/>
</dbReference>
<dbReference type="AlphaFoldDB" id="A0A1M7LPA4"/>
<evidence type="ECO:0000313" key="4">
    <source>
        <dbReference type="Proteomes" id="UP000184375"/>
    </source>
</evidence>
<sequence>MDDEEFFNWRRTHRVVIGHDVWIGHGAILLPGVKVGTGAVVGAGAVVTKDVEPYAIVAGVPARKIKERFPREVVEKIMETQWWDWPRDILEERFEDFHDVETFLKKYCRS</sequence>
<reference evidence="4" key="1">
    <citation type="submission" date="2016-11" db="EMBL/GenBank/DDBJ databases">
        <authorList>
            <person name="Varghese N."/>
            <person name="Submissions S."/>
        </authorList>
    </citation>
    <scope>NUCLEOTIDE SEQUENCE [LARGE SCALE GENOMIC DNA]</scope>
    <source>
        <strain evidence="4">DSM 18802</strain>
    </source>
</reference>
<evidence type="ECO:0000256" key="1">
    <source>
        <dbReference type="ARBA" id="ARBA00022679"/>
    </source>
</evidence>
<dbReference type="InterPro" id="IPR011004">
    <property type="entry name" value="Trimer_LpxA-like_sf"/>
</dbReference>
<keyword evidence="2" id="KW-0677">Repeat</keyword>
<dbReference type="PROSITE" id="PS00101">
    <property type="entry name" value="HEXAPEP_TRANSFERASES"/>
    <property type="match status" value="1"/>
</dbReference>
<evidence type="ECO:0000256" key="2">
    <source>
        <dbReference type="ARBA" id="ARBA00022737"/>
    </source>
</evidence>
<name>A0A1M7LPA4_9FIRM</name>
<dbReference type="STRING" id="447595.SAMN05660826_01983"/>
<dbReference type="InterPro" id="IPR001451">
    <property type="entry name" value="Hexapep"/>
</dbReference>